<dbReference type="EnsemblMetazoa" id="NM_001162378">
    <property type="protein sequence ID" value="NP_001155850"/>
    <property type="gene ID" value="GeneID_100302295"/>
</dbReference>
<dbReference type="AlphaFoldDB" id="A0A7M6UVG8"/>
<dbReference type="CTD" id="64146"/>
<dbReference type="Pfam" id="PF06324">
    <property type="entry name" value="Pigment_DH"/>
    <property type="match status" value="1"/>
</dbReference>
<evidence type="ECO:0000256" key="4">
    <source>
        <dbReference type="ARBA" id="ARBA00022815"/>
    </source>
</evidence>
<sequence>MRSWVSHLIRAFFVFGAILCASASMEDTSHMIMNNPYGRSLDAELITRLLLAPQRLCHPKRNSELINSLLSLPKNMNNTGK</sequence>
<reference evidence="6" key="1">
    <citation type="submission" date="2021-01" db="UniProtKB">
        <authorList>
            <consortium name="EnsemblMetazoa"/>
        </authorList>
    </citation>
    <scope>IDENTIFICATION</scope>
</reference>
<keyword evidence="7" id="KW-1185">Reference proteome</keyword>
<dbReference type="RefSeq" id="NP_001155850.1">
    <property type="nucleotide sequence ID" value="NM_001162378.1"/>
</dbReference>
<proteinExistence type="inferred from homology"/>
<evidence type="ECO:0000313" key="7">
    <source>
        <dbReference type="Proteomes" id="UP000002358"/>
    </source>
</evidence>
<dbReference type="OrthoDB" id="8178425at2759"/>
<evidence type="ECO:0008006" key="8">
    <source>
        <dbReference type="Google" id="ProtNLM"/>
    </source>
</evidence>
<keyword evidence="5" id="KW-0732">Signal</keyword>
<evidence type="ECO:0000256" key="5">
    <source>
        <dbReference type="SAM" id="SignalP"/>
    </source>
</evidence>
<accession>A0A7M6UVG8</accession>
<keyword evidence="4" id="KW-0027">Amidation</keyword>
<name>A0A7M6UVG8_NASVI</name>
<dbReference type="Proteomes" id="UP000002358">
    <property type="component" value="Chromosome 5"/>
</dbReference>
<feature type="chain" id="PRO_5029552624" description="Pigment dispersing factor" evidence="5">
    <location>
        <begin position="24"/>
        <end position="81"/>
    </location>
</feature>
<dbReference type="KEGG" id="nvi:100302295"/>
<dbReference type="InterPro" id="IPR009396">
    <property type="entry name" value="Pigment_DH"/>
</dbReference>
<comment type="subcellular location">
    <subcellularLocation>
        <location evidence="1">Secreted</location>
    </subcellularLocation>
</comment>
<organism evidence="6 7">
    <name type="scientific">Nasonia vitripennis</name>
    <name type="common">Parasitic wasp</name>
    <dbReference type="NCBI Taxonomy" id="7425"/>
    <lineage>
        <taxon>Eukaryota</taxon>
        <taxon>Metazoa</taxon>
        <taxon>Ecdysozoa</taxon>
        <taxon>Arthropoda</taxon>
        <taxon>Hexapoda</taxon>
        <taxon>Insecta</taxon>
        <taxon>Pterygota</taxon>
        <taxon>Neoptera</taxon>
        <taxon>Endopterygota</taxon>
        <taxon>Hymenoptera</taxon>
        <taxon>Apocrita</taxon>
        <taxon>Proctotrupomorpha</taxon>
        <taxon>Chalcidoidea</taxon>
        <taxon>Pteromalidae</taxon>
        <taxon>Pteromalinae</taxon>
        <taxon>Nasonia</taxon>
    </lineage>
</organism>
<evidence type="ECO:0000256" key="3">
    <source>
        <dbReference type="ARBA" id="ARBA00022525"/>
    </source>
</evidence>
<dbReference type="InParanoid" id="A0A7M6UVG8"/>
<comment type="similarity">
    <text evidence="2">Belongs to the arthropod PDH family.</text>
</comment>
<evidence type="ECO:0000313" key="6">
    <source>
        <dbReference type="EnsemblMetazoa" id="NP_001155850"/>
    </source>
</evidence>
<keyword evidence="3" id="KW-0964">Secreted</keyword>
<dbReference type="GeneID" id="100302295"/>
<evidence type="ECO:0000256" key="2">
    <source>
        <dbReference type="ARBA" id="ARBA00010172"/>
    </source>
</evidence>
<dbReference type="GO" id="GO:0009416">
    <property type="term" value="P:response to light stimulus"/>
    <property type="evidence" value="ECO:0007669"/>
    <property type="project" value="InterPro"/>
</dbReference>
<dbReference type="GO" id="GO:0005179">
    <property type="term" value="F:hormone activity"/>
    <property type="evidence" value="ECO:0007669"/>
    <property type="project" value="InterPro"/>
</dbReference>
<protein>
    <recommendedName>
        <fullName evidence="8">Pigment dispersing factor</fullName>
    </recommendedName>
</protein>
<dbReference type="GO" id="GO:0005576">
    <property type="term" value="C:extracellular region"/>
    <property type="evidence" value="ECO:0007669"/>
    <property type="project" value="UniProtKB-SubCell"/>
</dbReference>
<evidence type="ECO:0000256" key="1">
    <source>
        <dbReference type="ARBA" id="ARBA00004613"/>
    </source>
</evidence>
<feature type="signal peptide" evidence="5">
    <location>
        <begin position="1"/>
        <end position="23"/>
    </location>
</feature>